<name>A0AAV0GW87_9ROSI</name>
<evidence type="ECO:0000313" key="8">
    <source>
        <dbReference type="Proteomes" id="UP001154282"/>
    </source>
</evidence>
<organism evidence="7 8">
    <name type="scientific">Linum tenue</name>
    <dbReference type="NCBI Taxonomy" id="586396"/>
    <lineage>
        <taxon>Eukaryota</taxon>
        <taxon>Viridiplantae</taxon>
        <taxon>Streptophyta</taxon>
        <taxon>Embryophyta</taxon>
        <taxon>Tracheophyta</taxon>
        <taxon>Spermatophyta</taxon>
        <taxon>Magnoliopsida</taxon>
        <taxon>eudicotyledons</taxon>
        <taxon>Gunneridae</taxon>
        <taxon>Pentapetalae</taxon>
        <taxon>rosids</taxon>
        <taxon>fabids</taxon>
        <taxon>Malpighiales</taxon>
        <taxon>Linaceae</taxon>
        <taxon>Linum</taxon>
    </lineage>
</organism>
<dbReference type="PANTHER" id="PTHR31232">
    <property type="match status" value="1"/>
</dbReference>
<keyword evidence="5 6" id="KW-0732">Signal</keyword>
<sequence length="142" mass="17061">MPQNHVILVVLILLSTLTTCLVEAKWDPINWFRRSTIVRMENRVEGGKELRIHCKSKDDDLGVYTLKTLDDFIFKFRPNIWGTTLFYCSMDWGEGQTHWFDIYIFDRDYRRCTNCQWIIKKSGPCFYDAGAHKYDFCYQWNH</sequence>
<keyword evidence="8" id="KW-1185">Reference proteome</keyword>
<protein>
    <recommendedName>
        <fullName evidence="6">S-protein homolog</fullName>
    </recommendedName>
</protein>
<dbReference type="Pfam" id="PF05938">
    <property type="entry name" value="Self-incomp_S1"/>
    <property type="match status" value="1"/>
</dbReference>
<keyword evidence="4 6" id="KW-0964">Secreted</keyword>
<evidence type="ECO:0000256" key="5">
    <source>
        <dbReference type="ARBA" id="ARBA00022729"/>
    </source>
</evidence>
<feature type="chain" id="PRO_5043098842" description="S-protein homolog" evidence="6">
    <location>
        <begin position="25"/>
        <end position="142"/>
    </location>
</feature>
<comment type="similarity">
    <text evidence="2 6">Belongs to the plant self-incompatibility (S1) protein family.</text>
</comment>
<evidence type="ECO:0000313" key="7">
    <source>
        <dbReference type="EMBL" id="CAI0376954.1"/>
    </source>
</evidence>
<feature type="signal peptide" evidence="6">
    <location>
        <begin position="1"/>
        <end position="24"/>
    </location>
</feature>
<comment type="subcellular location">
    <subcellularLocation>
        <location evidence="1 6">Secreted</location>
    </subcellularLocation>
</comment>
<evidence type="ECO:0000256" key="4">
    <source>
        <dbReference type="ARBA" id="ARBA00022525"/>
    </source>
</evidence>
<dbReference type="AlphaFoldDB" id="A0AAV0GW87"/>
<dbReference type="GO" id="GO:0005576">
    <property type="term" value="C:extracellular region"/>
    <property type="evidence" value="ECO:0007669"/>
    <property type="project" value="UniProtKB-SubCell"/>
</dbReference>
<evidence type="ECO:0000256" key="2">
    <source>
        <dbReference type="ARBA" id="ARBA00005581"/>
    </source>
</evidence>
<accession>A0AAV0GW87</accession>
<gene>
    <name evidence="7" type="ORF">LITE_LOCUS1250</name>
</gene>
<evidence type="ECO:0000256" key="6">
    <source>
        <dbReference type="RuleBase" id="RU367044"/>
    </source>
</evidence>
<comment type="caution">
    <text evidence="7">The sequence shown here is derived from an EMBL/GenBank/DDBJ whole genome shotgun (WGS) entry which is preliminary data.</text>
</comment>
<proteinExistence type="inferred from homology"/>
<dbReference type="EMBL" id="CAMGYJ010000002">
    <property type="protein sequence ID" value="CAI0376954.1"/>
    <property type="molecule type" value="Genomic_DNA"/>
</dbReference>
<dbReference type="Proteomes" id="UP001154282">
    <property type="component" value="Unassembled WGS sequence"/>
</dbReference>
<dbReference type="InterPro" id="IPR010264">
    <property type="entry name" value="Self-incomp_S1"/>
</dbReference>
<reference evidence="7" key="1">
    <citation type="submission" date="2022-08" db="EMBL/GenBank/DDBJ databases">
        <authorList>
            <person name="Gutierrez-Valencia J."/>
        </authorList>
    </citation>
    <scope>NUCLEOTIDE SEQUENCE</scope>
</reference>
<keyword evidence="3 6" id="KW-0713">Self-incompatibility</keyword>
<evidence type="ECO:0000256" key="3">
    <source>
        <dbReference type="ARBA" id="ARBA00022471"/>
    </source>
</evidence>
<dbReference type="PANTHER" id="PTHR31232:SF131">
    <property type="entry name" value="PLANT SELF-INCOMPATIBILITY PROTEIN S1 FAMILY"/>
    <property type="match status" value="1"/>
</dbReference>
<evidence type="ECO:0000256" key="1">
    <source>
        <dbReference type="ARBA" id="ARBA00004613"/>
    </source>
</evidence>
<dbReference type="GO" id="GO:0060320">
    <property type="term" value="P:rejection of self pollen"/>
    <property type="evidence" value="ECO:0007669"/>
    <property type="project" value="UniProtKB-KW"/>
</dbReference>